<dbReference type="InterPro" id="IPR001387">
    <property type="entry name" value="Cro/C1-type_HTH"/>
</dbReference>
<dbReference type="InterPro" id="IPR010982">
    <property type="entry name" value="Lambda_DNA-bd_dom_sf"/>
</dbReference>
<gene>
    <name evidence="6" type="ORF">EKG83_16560</name>
</gene>
<dbReference type="PROSITE" id="PS00678">
    <property type="entry name" value="WD_REPEATS_1"/>
    <property type="match status" value="1"/>
</dbReference>
<dbReference type="GO" id="GO:0003677">
    <property type="term" value="F:DNA binding"/>
    <property type="evidence" value="ECO:0007669"/>
    <property type="project" value="InterPro"/>
</dbReference>
<keyword evidence="1 3" id="KW-0853">WD repeat</keyword>
<feature type="repeat" description="WD" evidence="3">
    <location>
        <begin position="967"/>
        <end position="994"/>
    </location>
</feature>
<evidence type="ECO:0000256" key="3">
    <source>
        <dbReference type="PROSITE-ProRule" id="PRU00221"/>
    </source>
</evidence>
<sequence length="1425" mass="149986">MSLTVTESNPCSGWPVCSGWLPELNHTWTARPPTAWWTPAWLVAAPAGGATVSASRVKKRFLNTCSPSSCVKNRGPVDCAHPRSAPADNRPGAARNRPRTSSETQPSSRESRSEGRLTGPHKSVQSSFTDKTPDSPPPGRHRDTEGTRVRVADHGDPVAAVYTKKDFGRVLTALREATGLTVRDLARRVGVPFGTLSGWCTGRHVPTLSQRELFLRLLAECGVTDERRVADWVECWLRLRRPLGQRRTDARVPYRGLEPFGTDDAAWFFGRSRLTGVLARRVTADRPGLVVAVGASGSGKSSLLRAGLLPALRGDGPGRVLTPGPRPLAALASQLALLGDAAADEVEAELRDDPGRAARRLRGGLPGSALLVVDQVEEVFTAAGDDPGEQAAFVAALHGLAEPGPGALRVVAAMRADFYPDALRLPLLAEALQDGQVAVGPMTEEEMREAITGPARLAGAEVENGLVDVLLRDLAPGGARRDGGPLPLLSHVLLATWEHAGGTTLRIADYEATGGVHGAVAKTADDIFADLSEADRELVRTLFPRLVHVGDGTPDTRRRVPLDELPGEGRDERVREVLGRFVDRRLITADVDGVEISHEALIDSWPRLREWIDLDRAGHRLRRGLTEAARAWQESGRHPDTLYRGVRLDAVVEWGARPGNRALLNREEREFVDAGVRAERAERVRERRRTRTLRRLAAALAVLLLLAGVTAVHSVGQSRRADRQRDVAVSRQIAGTATRLAESDPALAAQLAVAAHRVAPTLEATSGLLAAASRPAVGRLVRPNRARQAVVVDPAGTLLAAAGATDFDTEVQLWDVRARPVLLPTRLAGHTDAVYAAAFSPDGRVLATGSADRTVRLWDVADPARPGPLGAPLTGPGERVLAVAFSPDGTRLAVGGGDRALRLWDVRDPAAPVPGPVLTGASGALQGIAFTPDGATVAAADAGGAVRLWDVGTGAALGAPLAVPSRVNAVAVSPDGRTLAAGANDATVRLWRLDDRAAPTPLDPLTGAAGWVNAVAFSPDGGSLAGADAGGEVTVWDLADRDTRRALPHPGPATAVAFRAGVLYTNATDGVARRWLVPGPVLPAADRQVTGLAFTPDRALLFDGGTDVRLWDLADRDHPVRRGPVLTAPADSDRMAGTLSLSPDGRTLAAAARAGNAILLWDVADPLRPRPRPTRLTGHTALVEDVRFGHRGGLLASAGDDGTVRLWDASEGASPAALAVLEPRTGFVYAVAFTPDDRVLAAVTQGGRVALWDVADPRAPRALGEPLAVAREDARSVAISPDGRTLAVGTAGGAVQLWDVSDPAAPTRSGEPITGPEGTVLSLAFDPGGALLAGGASAGRTWLWRLADRSPVAILQGAASATWATRFTPDGTLLASTSGDVHLWEVDAGRAVRRICAGAGDGITAAEWAKHVPDVPYEPVCPQAG</sequence>
<dbReference type="KEGG" id="ssyi:EKG83_16560"/>
<proteinExistence type="predicted"/>
<feature type="region of interest" description="Disordered" evidence="4">
    <location>
        <begin position="72"/>
        <end position="152"/>
    </location>
</feature>
<dbReference type="InterPro" id="IPR019775">
    <property type="entry name" value="WD40_repeat_CS"/>
</dbReference>
<dbReference type="SUPFAM" id="SSF47413">
    <property type="entry name" value="lambda repressor-like DNA-binding domains"/>
    <property type="match status" value="1"/>
</dbReference>
<feature type="compositionally biased region" description="Basic and acidic residues" evidence="4">
    <location>
        <begin position="140"/>
        <end position="152"/>
    </location>
</feature>
<feature type="repeat" description="WD" evidence="3">
    <location>
        <begin position="1267"/>
        <end position="1308"/>
    </location>
</feature>
<dbReference type="SMART" id="SM00320">
    <property type="entry name" value="WD40"/>
    <property type="match status" value="13"/>
</dbReference>
<dbReference type="InterPro" id="IPR049052">
    <property type="entry name" value="nSTAND1"/>
</dbReference>
<dbReference type="PANTHER" id="PTHR19879:SF9">
    <property type="entry name" value="TRANSCRIPTION INITIATION FACTOR TFIID SUBUNIT 5"/>
    <property type="match status" value="1"/>
</dbReference>
<feature type="compositionally biased region" description="Polar residues" evidence="4">
    <location>
        <begin position="99"/>
        <end position="108"/>
    </location>
</feature>
<dbReference type="PROSITE" id="PS50943">
    <property type="entry name" value="HTH_CROC1"/>
    <property type="match status" value="1"/>
</dbReference>
<dbReference type="PROSITE" id="PS50294">
    <property type="entry name" value="WD_REPEATS_REGION"/>
    <property type="match status" value="6"/>
</dbReference>
<dbReference type="Pfam" id="PF00400">
    <property type="entry name" value="WD40"/>
    <property type="match status" value="8"/>
</dbReference>
<evidence type="ECO:0000313" key="7">
    <source>
        <dbReference type="Proteomes" id="UP000325787"/>
    </source>
</evidence>
<feature type="repeat" description="WD" evidence="3">
    <location>
        <begin position="918"/>
        <end position="959"/>
    </location>
</feature>
<dbReference type="Pfam" id="PF20703">
    <property type="entry name" value="nSTAND1"/>
    <property type="match status" value="1"/>
</dbReference>
<feature type="repeat" description="WD" evidence="3">
    <location>
        <begin position="873"/>
        <end position="907"/>
    </location>
</feature>
<feature type="domain" description="HTH cro/C1-type" evidence="5">
    <location>
        <begin position="171"/>
        <end position="209"/>
    </location>
</feature>
<dbReference type="SUPFAM" id="SSF69322">
    <property type="entry name" value="Tricorn protease domain 2"/>
    <property type="match status" value="1"/>
</dbReference>
<feature type="repeat" description="WD" evidence="3">
    <location>
        <begin position="827"/>
        <end position="860"/>
    </location>
</feature>
<accession>A0A5Q0GXR1</accession>
<dbReference type="InterPro" id="IPR020472">
    <property type="entry name" value="WD40_PAC1"/>
</dbReference>
<dbReference type="Gene3D" id="2.130.10.10">
    <property type="entry name" value="YVTN repeat-like/Quinoprotein amine dehydrogenase"/>
    <property type="match status" value="4"/>
</dbReference>
<dbReference type="CDD" id="cd00200">
    <property type="entry name" value="WD40"/>
    <property type="match status" value="2"/>
</dbReference>
<evidence type="ECO:0000256" key="2">
    <source>
        <dbReference type="ARBA" id="ARBA00022737"/>
    </source>
</evidence>
<organism evidence="6 7">
    <name type="scientific">Saccharothrix syringae</name>
    <name type="common">Nocardiopsis syringae</name>
    <dbReference type="NCBI Taxonomy" id="103733"/>
    <lineage>
        <taxon>Bacteria</taxon>
        <taxon>Bacillati</taxon>
        <taxon>Actinomycetota</taxon>
        <taxon>Actinomycetes</taxon>
        <taxon>Pseudonocardiales</taxon>
        <taxon>Pseudonocardiaceae</taxon>
        <taxon>Saccharothrix</taxon>
    </lineage>
</organism>
<feature type="repeat" description="WD" evidence="3">
    <location>
        <begin position="1176"/>
        <end position="1217"/>
    </location>
</feature>
<dbReference type="PRINTS" id="PR00320">
    <property type="entry name" value="GPROTEINBRPT"/>
</dbReference>
<dbReference type="PROSITE" id="PS50082">
    <property type="entry name" value="WD_REPEATS_2"/>
    <property type="match status" value="8"/>
</dbReference>
<dbReference type="SUPFAM" id="SSF52540">
    <property type="entry name" value="P-loop containing nucleoside triphosphate hydrolases"/>
    <property type="match status" value="1"/>
</dbReference>
<dbReference type="InterPro" id="IPR001680">
    <property type="entry name" value="WD40_rpt"/>
</dbReference>
<dbReference type="SMART" id="SM00530">
    <property type="entry name" value="HTH_XRE"/>
    <property type="match status" value="1"/>
</dbReference>
<name>A0A5Q0GXR1_SACSY</name>
<dbReference type="InterPro" id="IPR015943">
    <property type="entry name" value="WD40/YVTN_repeat-like_dom_sf"/>
</dbReference>
<dbReference type="Pfam" id="PF13560">
    <property type="entry name" value="HTH_31"/>
    <property type="match status" value="1"/>
</dbReference>
<dbReference type="PANTHER" id="PTHR19879">
    <property type="entry name" value="TRANSCRIPTION INITIATION FACTOR TFIID"/>
    <property type="match status" value="1"/>
</dbReference>
<evidence type="ECO:0000259" key="5">
    <source>
        <dbReference type="PROSITE" id="PS50943"/>
    </source>
</evidence>
<evidence type="ECO:0000256" key="4">
    <source>
        <dbReference type="SAM" id="MobiDB-lite"/>
    </source>
</evidence>
<dbReference type="EMBL" id="CP034550">
    <property type="protein sequence ID" value="QFZ18846.1"/>
    <property type="molecule type" value="Genomic_DNA"/>
</dbReference>
<dbReference type="Proteomes" id="UP000325787">
    <property type="component" value="Chromosome"/>
</dbReference>
<dbReference type="InterPro" id="IPR027417">
    <property type="entry name" value="P-loop_NTPase"/>
</dbReference>
<reference evidence="7" key="1">
    <citation type="journal article" date="2021" name="Curr. Microbiol.">
        <title>Complete genome of nocamycin-producing strain Saccharothrix syringae NRRL B-16468 reveals the biosynthetic potential for secondary metabolites.</title>
        <authorList>
            <person name="Mo X."/>
            <person name="Yang S."/>
        </authorList>
    </citation>
    <scope>NUCLEOTIDE SEQUENCE [LARGE SCALE GENOMIC DNA]</scope>
    <source>
        <strain evidence="7">ATCC 51364 / DSM 43886 / JCM 6844 / KCTC 9398 / NBRC 14523 / NRRL B-16468 / INA 2240</strain>
    </source>
</reference>
<keyword evidence="7" id="KW-1185">Reference proteome</keyword>
<feature type="repeat" description="WD" evidence="3">
    <location>
        <begin position="1005"/>
        <end position="1046"/>
    </location>
</feature>
<dbReference type="InterPro" id="IPR011047">
    <property type="entry name" value="Quinoprotein_ADH-like_sf"/>
</dbReference>
<evidence type="ECO:0000313" key="6">
    <source>
        <dbReference type="EMBL" id="QFZ18846.1"/>
    </source>
</evidence>
<dbReference type="SUPFAM" id="SSF50998">
    <property type="entry name" value="Quinoprotein alcohol dehydrogenase-like"/>
    <property type="match status" value="1"/>
</dbReference>
<evidence type="ECO:0000256" key="1">
    <source>
        <dbReference type="ARBA" id="ARBA00022574"/>
    </source>
</evidence>
<dbReference type="OrthoDB" id="192618at2"/>
<dbReference type="Gene3D" id="1.10.260.40">
    <property type="entry name" value="lambda repressor-like DNA-binding domains"/>
    <property type="match status" value="1"/>
</dbReference>
<dbReference type="CDD" id="cd00093">
    <property type="entry name" value="HTH_XRE"/>
    <property type="match status" value="1"/>
</dbReference>
<protein>
    <recommendedName>
        <fullName evidence="5">HTH cro/C1-type domain-containing protein</fullName>
    </recommendedName>
</protein>
<keyword evidence="2" id="KW-0677">Repeat</keyword>
<feature type="repeat" description="WD" evidence="3">
    <location>
        <begin position="1221"/>
        <end position="1262"/>
    </location>
</feature>